<dbReference type="Gene3D" id="3.90.1170.30">
    <property type="entry name" value="Pyrimidine nucleoside phosphorylase-like, C-terminal domain"/>
    <property type="match status" value="1"/>
</dbReference>
<dbReference type="RefSeq" id="WP_143503462.1">
    <property type="nucleotide sequence ID" value="NZ_SCFV01000025.1"/>
</dbReference>
<proteinExistence type="predicted"/>
<dbReference type="InterPro" id="IPR036566">
    <property type="entry name" value="PYNP-like_C_sf"/>
</dbReference>
<dbReference type="SUPFAM" id="SSF52418">
    <property type="entry name" value="Nucleoside phosphorylase/phosphoribosyltransferase catalytic domain"/>
    <property type="match status" value="1"/>
</dbReference>
<evidence type="ECO:0008006" key="5">
    <source>
        <dbReference type="Google" id="ProtNLM"/>
    </source>
</evidence>
<sequence>MTKSAALLLAQATAATRRMDGNKTILSLPLTPAQSGCALRLTQAGGLTTEGAAAKAVLNAESIISRVFHKNSEASSMLGHAASLQTLERVAGPWFSQEAQSVYSETAAGYWLADAFIRGVTPPEAADLTRFLAGQTPPRRQGKVTTIRRYPTGGISEKQALLLPPLIRSLANEFRWCSPFLVAAKLAHTGGTRDKLAVIPGFKIASATELSRWNGIDCPVRYFSAGADLCPRDAMMYRIRGETGTVADTGLMSSSIMSKQIALPADVLILDILHGPTAFLQNRAGAEEFGKMCSVIGNLNSTKIVTKLRESASILGRSVGSSTEIVEAAELLRGDARDESGQREISTSLGFIRIFAEELGLDPETALNRAEKAINSGEAFDAMINLFVDHGVARNYTNSFSKNPRKTVLGNLKRKTVFAEESGRLSWDALSVADIANNQINSCKQTDHSKIIVNEGGIELLVRDGSSIRRGEPLAIIYGENSETAAKSLSSAALITA</sequence>
<dbReference type="EMBL" id="SCFV01000025">
    <property type="protein sequence ID" value="TRO10286.1"/>
    <property type="molecule type" value="Genomic_DNA"/>
</dbReference>
<dbReference type="Gene3D" id="3.40.1030.10">
    <property type="entry name" value="Nucleoside phosphorylase/phosphoribosyltransferase catalytic domain"/>
    <property type="match status" value="1"/>
</dbReference>
<evidence type="ECO:0000313" key="4">
    <source>
        <dbReference type="Proteomes" id="UP000317327"/>
    </source>
</evidence>
<dbReference type="InterPro" id="IPR000053">
    <property type="entry name" value="Thymidine/pyrmidine_PPase"/>
</dbReference>
<accession>A0ABD7RS25</accession>
<dbReference type="PANTHER" id="PTHR10515">
    <property type="entry name" value="THYMIDINE PHOSPHORYLASE"/>
    <property type="match status" value="1"/>
</dbReference>
<protein>
    <recommendedName>
        <fullName evidence="5">Thymidine phosphorylase</fullName>
    </recommendedName>
</protein>
<name>A0ABD7RS25_ECTME</name>
<evidence type="ECO:0000256" key="2">
    <source>
        <dbReference type="ARBA" id="ARBA00022679"/>
    </source>
</evidence>
<dbReference type="GO" id="GO:0016757">
    <property type="term" value="F:glycosyltransferase activity"/>
    <property type="evidence" value="ECO:0007669"/>
    <property type="project" value="UniProtKB-KW"/>
</dbReference>
<keyword evidence="2" id="KW-0808">Transferase</keyword>
<dbReference type="InterPro" id="IPR035902">
    <property type="entry name" value="Nuc_phospho_transferase"/>
</dbReference>
<comment type="caution">
    <text evidence="3">The sequence shown here is derived from an EMBL/GenBank/DDBJ whole genome shotgun (WGS) entry which is preliminary data.</text>
</comment>
<evidence type="ECO:0000313" key="3">
    <source>
        <dbReference type="EMBL" id="TRO10286.1"/>
    </source>
</evidence>
<dbReference type="AlphaFoldDB" id="A0ABD7RS25"/>
<dbReference type="PANTHER" id="PTHR10515:SF0">
    <property type="entry name" value="THYMIDINE PHOSPHORYLASE"/>
    <property type="match status" value="1"/>
</dbReference>
<reference evidence="3 4" key="1">
    <citation type="submission" date="2019-01" db="EMBL/GenBank/DDBJ databases">
        <title>Whole genome shotgun sequencing of Pseudomonas spp. isolated by its ability to degrade furfural.</title>
        <authorList>
            <person name="Donoso R."/>
            <person name="Farkas C."/>
            <person name="Villegas P."/>
            <person name="Gonzales-Toro F."/>
            <person name="Guajardo-Parra M."/>
            <person name="Araya-Nail M."/>
            <person name="Morgante V."/>
            <person name="Perez-Pantoja D."/>
        </authorList>
    </citation>
    <scope>NUCLEOTIDE SEQUENCE [LARGE SCALE GENOMIC DNA]</scope>
    <source>
        <strain evidence="3 4">VN231</strain>
    </source>
</reference>
<evidence type="ECO:0000256" key="1">
    <source>
        <dbReference type="ARBA" id="ARBA00022676"/>
    </source>
</evidence>
<dbReference type="Proteomes" id="UP000317327">
    <property type="component" value="Unassembled WGS sequence"/>
</dbReference>
<keyword evidence="1" id="KW-0328">Glycosyltransferase</keyword>
<organism evidence="3 4">
    <name type="scientific">Ectopseudomonas mendocina</name>
    <name type="common">Pseudomonas mendocina</name>
    <dbReference type="NCBI Taxonomy" id="300"/>
    <lineage>
        <taxon>Bacteria</taxon>
        <taxon>Pseudomonadati</taxon>
        <taxon>Pseudomonadota</taxon>
        <taxon>Gammaproteobacteria</taxon>
        <taxon>Pseudomonadales</taxon>
        <taxon>Pseudomonadaceae</taxon>
        <taxon>Ectopseudomonas</taxon>
    </lineage>
</organism>
<gene>
    <name evidence="3" type="ORF">EQ836_25875</name>
</gene>